<reference evidence="3 4" key="1">
    <citation type="submission" date="2023-10" db="EMBL/GenBank/DDBJ databases">
        <authorList>
            <person name="Wang X.X."/>
        </authorList>
    </citation>
    <scope>NUCLEOTIDE SEQUENCE [LARGE SCALE GENOMIC DNA]</scope>
    <source>
        <strain evidence="3 4">NBRC 12816</strain>
    </source>
</reference>
<feature type="transmembrane region" description="Helical" evidence="1">
    <location>
        <begin position="93"/>
        <end position="126"/>
    </location>
</feature>
<keyword evidence="1" id="KW-1133">Transmembrane helix</keyword>
<dbReference type="Pfam" id="PF25231">
    <property type="entry name" value="DUF7847"/>
    <property type="match status" value="1"/>
</dbReference>
<dbReference type="RefSeq" id="WP_319011094.1">
    <property type="nucleotide sequence ID" value="NZ_JAWJZF010000404.1"/>
</dbReference>
<feature type="transmembrane region" description="Helical" evidence="1">
    <location>
        <begin position="301"/>
        <end position="323"/>
    </location>
</feature>
<keyword evidence="1" id="KW-0472">Membrane</keyword>
<dbReference type="InterPro" id="IPR057169">
    <property type="entry name" value="DUF7847"/>
</dbReference>
<organism evidence="3 4">
    <name type="scientific">Streptomyces roseolus</name>
    <dbReference type="NCBI Taxonomy" id="67358"/>
    <lineage>
        <taxon>Bacteria</taxon>
        <taxon>Bacillati</taxon>
        <taxon>Actinomycetota</taxon>
        <taxon>Actinomycetes</taxon>
        <taxon>Kitasatosporales</taxon>
        <taxon>Streptomycetaceae</taxon>
        <taxon>Streptomyces</taxon>
    </lineage>
</organism>
<gene>
    <name evidence="3" type="ORF">R2363_21845</name>
</gene>
<proteinExistence type="predicted"/>
<keyword evidence="1" id="KW-0812">Transmembrane</keyword>
<dbReference type="PANTHER" id="PTHR33133">
    <property type="entry name" value="OS08G0107100 PROTEIN-RELATED"/>
    <property type="match status" value="1"/>
</dbReference>
<dbReference type="PANTHER" id="PTHR33133:SF1">
    <property type="entry name" value="EXPRESSED PROTEIN-RELATED"/>
    <property type="match status" value="1"/>
</dbReference>
<keyword evidence="4" id="KW-1185">Reference proteome</keyword>
<feature type="transmembrane region" description="Helical" evidence="1">
    <location>
        <begin position="197"/>
        <end position="221"/>
    </location>
</feature>
<dbReference type="EMBL" id="JAWJZF010000404">
    <property type="protein sequence ID" value="MDX2294813.1"/>
    <property type="molecule type" value="Genomic_DNA"/>
</dbReference>
<comment type="caution">
    <text evidence="3">The sequence shown here is derived from an EMBL/GenBank/DDBJ whole genome shotgun (WGS) entry which is preliminary data.</text>
</comment>
<feature type="transmembrane region" description="Helical" evidence="1">
    <location>
        <begin position="46"/>
        <end position="73"/>
    </location>
</feature>
<feature type="transmembrane region" description="Helical" evidence="1">
    <location>
        <begin position="252"/>
        <end position="281"/>
    </location>
</feature>
<name>A0ABU4KAM7_9ACTN</name>
<evidence type="ECO:0000313" key="3">
    <source>
        <dbReference type="EMBL" id="MDX2294813.1"/>
    </source>
</evidence>
<feature type="domain" description="DUF7847" evidence="2">
    <location>
        <begin position="107"/>
        <end position="320"/>
    </location>
</feature>
<accession>A0ABU4KAM7</accession>
<evidence type="ECO:0000313" key="4">
    <source>
        <dbReference type="Proteomes" id="UP001278571"/>
    </source>
</evidence>
<dbReference type="Proteomes" id="UP001278571">
    <property type="component" value="Unassembled WGS sequence"/>
</dbReference>
<feature type="transmembrane region" description="Helical" evidence="1">
    <location>
        <begin position="152"/>
        <end position="185"/>
    </location>
</feature>
<evidence type="ECO:0000259" key="2">
    <source>
        <dbReference type="Pfam" id="PF25231"/>
    </source>
</evidence>
<protein>
    <recommendedName>
        <fullName evidence="2">DUF7847 domain-containing protein</fullName>
    </recommendedName>
</protein>
<sequence length="355" mass="36920">MTFARGPYSYGYAAPPPKPGVIPLAPLDLGDVLAGSFEAYRRHWKVLLGVSLASYAAAAALIFGVGTVAWAALADRYDRWAAAPGPDGDQPELAPLFVGVGIIWLACALGLLLATGLLHAAVATVVQEAVLGRRTGFGAVWRRSWSRLGATLGALVLPALAALVPVLLSLVGFCLMLGGMIANIASNEGHHTDNGAGLLITGLLVLLLSAATLPVALWIWIRYSLAPTAAVIESAGPPAALRRSAELVRGSWWRIFGCTLVMLLIVGGISFVVQMGVSLVAQFSMFTLQAETNLTPTPGTVFLAVGGLVAVVGLVQLLVQALLAPLQPLASGLLYVDQRIRRENLGPALAARSAA</sequence>
<evidence type="ECO:0000256" key="1">
    <source>
        <dbReference type="SAM" id="Phobius"/>
    </source>
</evidence>